<accession>A0A7J6MA42</accession>
<dbReference type="Proteomes" id="UP000570595">
    <property type="component" value="Unassembled WGS sequence"/>
</dbReference>
<protein>
    <submittedName>
        <fullName evidence="2">Uncharacterized protein</fullName>
    </submittedName>
</protein>
<sequence length="118" mass="12935">MVALGVHCALLMMLAPKAVISLQAAGRKRPRVEIPLADVPQSLEAIASELGKKMDARLSELSSDVAMLNEQVTRLSTFTRKEDSANGVLTAMKVGSGGYTVEWWETGPQWENKIDVHW</sequence>
<evidence type="ECO:0000313" key="3">
    <source>
        <dbReference type="Proteomes" id="UP000570595"/>
    </source>
</evidence>
<evidence type="ECO:0000256" key="1">
    <source>
        <dbReference type="SAM" id="SignalP"/>
    </source>
</evidence>
<organism evidence="2 3">
    <name type="scientific">Perkinsus olseni</name>
    <name type="common">Perkinsus atlanticus</name>
    <dbReference type="NCBI Taxonomy" id="32597"/>
    <lineage>
        <taxon>Eukaryota</taxon>
        <taxon>Sar</taxon>
        <taxon>Alveolata</taxon>
        <taxon>Perkinsozoa</taxon>
        <taxon>Perkinsea</taxon>
        <taxon>Perkinsida</taxon>
        <taxon>Perkinsidae</taxon>
        <taxon>Perkinsus</taxon>
    </lineage>
</organism>
<feature type="chain" id="PRO_5029885311" evidence="1">
    <location>
        <begin position="22"/>
        <end position="118"/>
    </location>
</feature>
<reference evidence="2 3" key="1">
    <citation type="submission" date="2020-04" db="EMBL/GenBank/DDBJ databases">
        <title>Perkinsus olseni comparative genomics.</title>
        <authorList>
            <person name="Bogema D.R."/>
        </authorList>
    </citation>
    <scope>NUCLEOTIDE SEQUENCE [LARGE SCALE GENOMIC DNA]</scope>
    <source>
        <strain evidence="2">ATCC PRA-179</strain>
    </source>
</reference>
<dbReference type="AlphaFoldDB" id="A0A7J6MA42"/>
<gene>
    <name evidence="2" type="ORF">FOZ61_006462</name>
</gene>
<keyword evidence="1" id="KW-0732">Signal</keyword>
<proteinExistence type="predicted"/>
<evidence type="ECO:0000313" key="2">
    <source>
        <dbReference type="EMBL" id="KAF4668395.1"/>
    </source>
</evidence>
<comment type="caution">
    <text evidence="2">The sequence shown here is derived from an EMBL/GenBank/DDBJ whole genome shotgun (WGS) entry which is preliminary data.</text>
</comment>
<feature type="signal peptide" evidence="1">
    <location>
        <begin position="1"/>
        <end position="21"/>
    </location>
</feature>
<name>A0A7J6MA42_PEROL</name>
<dbReference type="EMBL" id="JABAHT010000037">
    <property type="protein sequence ID" value="KAF4668395.1"/>
    <property type="molecule type" value="Genomic_DNA"/>
</dbReference>